<dbReference type="InterPro" id="IPR053953">
    <property type="entry name" value="NirdL-like_HTH"/>
</dbReference>
<protein>
    <recommendedName>
        <fullName evidence="1">Siroheme decarboxylase NirL-like HTH domain-containing protein</fullName>
    </recommendedName>
</protein>
<sequence>MDEMDCRILKALQNDFPLSEEPYEIIACGLQIPCDQLWNMVQRLIAEGVIRRIGASLDSRKLGFCSTLAAVSSKADLVEQAA</sequence>
<dbReference type="InterPro" id="IPR050684">
    <property type="entry name" value="HTH-Siroheme_Decarb"/>
</dbReference>
<dbReference type="InterPro" id="IPR036390">
    <property type="entry name" value="WH_DNA-bd_sf"/>
</dbReference>
<dbReference type="EMBL" id="BARS01043723">
    <property type="protein sequence ID" value="GAG41497.1"/>
    <property type="molecule type" value="Genomic_DNA"/>
</dbReference>
<reference evidence="2" key="1">
    <citation type="journal article" date="2014" name="Front. Microbiol.">
        <title>High frequency of phylogenetically diverse reductive dehalogenase-homologous genes in deep subseafloor sedimentary metagenomes.</title>
        <authorList>
            <person name="Kawai M."/>
            <person name="Futagami T."/>
            <person name="Toyoda A."/>
            <person name="Takaki Y."/>
            <person name="Nishi S."/>
            <person name="Hori S."/>
            <person name="Arai W."/>
            <person name="Tsubouchi T."/>
            <person name="Morono Y."/>
            <person name="Uchiyama I."/>
            <person name="Ito T."/>
            <person name="Fujiyama A."/>
            <person name="Inagaki F."/>
            <person name="Takami H."/>
        </authorList>
    </citation>
    <scope>NUCLEOTIDE SEQUENCE</scope>
    <source>
        <strain evidence="2">Expedition CK06-06</strain>
    </source>
</reference>
<dbReference type="PANTHER" id="PTHR43413">
    <property type="entry name" value="TRANSCRIPTIONAL REGULATOR, ASNC FAMILY"/>
    <property type="match status" value="1"/>
</dbReference>
<feature type="domain" description="Siroheme decarboxylase NirL-like HTH" evidence="1">
    <location>
        <begin position="5"/>
        <end position="51"/>
    </location>
</feature>
<gene>
    <name evidence="2" type="ORF">S01H1_66140</name>
</gene>
<dbReference type="Gene3D" id="1.10.10.2890">
    <property type="match status" value="1"/>
</dbReference>
<comment type="caution">
    <text evidence="2">The sequence shown here is derived from an EMBL/GenBank/DDBJ whole genome shotgun (WGS) entry which is preliminary data.</text>
</comment>
<dbReference type="SUPFAM" id="SSF46785">
    <property type="entry name" value="Winged helix' DNA-binding domain"/>
    <property type="match status" value="1"/>
</dbReference>
<organism evidence="2">
    <name type="scientific">marine sediment metagenome</name>
    <dbReference type="NCBI Taxonomy" id="412755"/>
    <lineage>
        <taxon>unclassified sequences</taxon>
        <taxon>metagenomes</taxon>
        <taxon>ecological metagenomes</taxon>
    </lineage>
</organism>
<dbReference type="PANTHER" id="PTHR43413:SF1">
    <property type="entry name" value="SIROHEME DECARBOXYLASE NIRL SUBUNIT"/>
    <property type="match status" value="1"/>
</dbReference>
<proteinExistence type="predicted"/>
<evidence type="ECO:0000313" key="2">
    <source>
        <dbReference type="EMBL" id="GAG41497.1"/>
    </source>
</evidence>
<dbReference type="Pfam" id="PF22451">
    <property type="entry name" value="NirdL-like_HTH"/>
    <property type="match status" value="1"/>
</dbReference>
<name>X0Y2B7_9ZZZZ</name>
<dbReference type="AlphaFoldDB" id="X0Y2B7"/>
<evidence type="ECO:0000259" key="1">
    <source>
        <dbReference type="Pfam" id="PF22451"/>
    </source>
</evidence>
<accession>X0Y2B7</accession>
<feature type="non-terminal residue" evidence="2">
    <location>
        <position position="82"/>
    </location>
</feature>